<feature type="transmembrane region" description="Helical" evidence="7">
    <location>
        <begin position="77"/>
        <end position="99"/>
    </location>
</feature>
<dbReference type="Pfam" id="PF02417">
    <property type="entry name" value="Chromate_transp"/>
    <property type="match status" value="1"/>
</dbReference>
<keyword evidence="9" id="KW-1185">Reference proteome</keyword>
<protein>
    <submittedName>
        <fullName evidence="8">Chromate transporter</fullName>
    </submittedName>
</protein>
<comment type="caution">
    <text evidence="8">The sequence shown here is derived from an EMBL/GenBank/DDBJ whole genome shotgun (WGS) entry which is preliminary data.</text>
</comment>
<feature type="transmembrane region" description="Helical" evidence="7">
    <location>
        <begin position="49"/>
        <end position="70"/>
    </location>
</feature>
<dbReference type="PANTHER" id="PTHR43663">
    <property type="entry name" value="CHROMATE TRANSPORT PROTEIN-RELATED"/>
    <property type="match status" value="1"/>
</dbReference>
<evidence type="ECO:0000256" key="4">
    <source>
        <dbReference type="ARBA" id="ARBA00022692"/>
    </source>
</evidence>
<dbReference type="GO" id="GO:0015109">
    <property type="term" value="F:chromate transmembrane transporter activity"/>
    <property type="evidence" value="ECO:0007669"/>
    <property type="project" value="InterPro"/>
</dbReference>
<evidence type="ECO:0000313" key="9">
    <source>
        <dbReference type="Proteomes" id="UP000434036"/>
    </source>
</evidence>
<keyword evidence="3" id="KW-1003">Cell membrane</keyword>
<evidence type="ECO:0000256" key="1">
    <source>
        <dbReference type="ARBA" id="ARBA00004651"/>
    </source>
</evidence>
<reference evidence="8 9" key="2">
    <citation type="submission" date="2020-01" db="EMBL/GenBank/DDBJ databases">
        <title>Clostridiaceae sp. nov. isolated from the gut of human by culturomics.</title>
        <authorList>
            <person name="Chang Y."/>
        </authorList>
    </citation>
    <scope>NUCLEOTIDE SEQUENCE [LARGE SCALE GENOMIC DNA]</scope>
    <source>
        <strain evidence="8 9">DONG20-135</strain>
    </source>
</reference>
<sequence length="182" mass="19904">MKEYWDLFYTFCKLGAFTFGGGYAMLPLIEKEIVEKHKWATQEEIMDYYAVAQCTPGIIAVNVATFVGYYRKHILGGIIATIGVVFPSIIIILVIASLLQNYSSLAVVQHALSGIRVAVCVLILNAVVKLWKSGIQDRYGAVIFAIVLLIASFTGVPTVAIVVSAAFAGFLKVKFTKETSDQ</sequence>
<evidence type="ECO:0000256" key="6">
    <source>
        <dbReference type="ARBA" id="ARBA00023136"/>
    </source>
</evidence>
<dbReference type="InterPro" id="IPR052518">
    <property type="entry name" value="CHR_Transporter"/>
</dbReference>
<accession>A0A6N8U3X0</accession>
<evidence type="ECO:0000256" key="2">
    <source>
        <dbReference type="ARBA" id="ARBA00005262"/>
    </source>
</evidence>
<evidence type="ECO:0000256" key="3">
    <source>
        <dbReference type="ARBA" id="ARBA00022475"/>
    </source>
</evidence>
<proteinExistence type="inferred from homology"/>
<keyword evidence="6 7" id="KW-0472">Membrane</keyword>
<evidence type="ECO:0000313" key="8">
    <source>
        <dbReference type="EMBL" id="MXQ72660.1"/>
    </source>
</evidence>
<feature type="transmembrane region" description="Helical" evidence="7">
    <location>
        <begin position="143"/>
        <end position="171"/>
    </location>
</feature>
<dbReference type="Proteomes" id="UP000434036">
    <property type="component" value="Unassembled WGS sequence"/>
</dbReference>
<dbReference type="EMBL" id="WUUQ01000001">
    <property type="protein sequence ID" value="MXQ72660.1"/>
    <property type="molecule type" value="Genomic_DNA"/>
</dbReference>
<feature type="transmembrane region" description="Helical" evidence="7">
    <location>
        <begin position="111"/>
        <end position="131"/>
    </location>
</feature>
<reference evidence="8 9" key="1">
    <citation type="submission" date="2019-12" db="EMBL/GenBank/DDBJ databases">
        <authorList>
            <person name="Yang R."/>
        </authorList>
    </citation>
    <scope>NUCLEOTIDE SEQUENCE [LARGE SCALE GENOMIC DNA]</scope>
    <source>
        <strain evidence="8 9">DONG20-135</strain>
    </source>
</reference>
<comment type="similarity">
    <text evidence="2">Belongs to the chromate ion transporter (CHR) (TC 2.A.51) family.</text>
</comment>
<keyword evidence="5 7" id="KW-1133">Transmembrane helix</keyword>
<dbReference type="RefSeq" id="WP_160624144.1">
    <property type="nucleotide sequence ID" value="NZ_WUUQ01000001.1"/>
</dbReference>
<organism evidence="8 9">
    <name type="scientific">Copranaerobaculum intestinale</name>
    <dbReference type="NCBI Taxonomy" id="2692629"/>
    <lineage>
        <taxon>Bacteria</taxon>
        <taxon>Bacillati</taxon>
        <taxon>Bacillota</taxon>
        <taxon>Erysipelotrichia</taxon>
        <taxon>Erysipelotrichales</taxon>
        <taxon>Erysipelotrichaceae</taxon>
        <taxon>Copranaerobaculum</taxon>
    </lineage>
</organism>
<dbReference type="AlphaFoldDB" id="A0A6N8U3X0"/>
<comment type="subcellular location">
    <subcellularLocation>
        <location evidence="1">Cell membrane</location>
        <topology evidence="1">Multi-pass membrane protein</topology>
    </subcellularLocation>
</comment>
<dbReference type="GO" id="GO:0005886">
    <property type="term" value="C:plasma membrane"/>
    <property type="evidence" value="ECO:0007669"/>
    <property type="project" value="UniProtKB-SubCell"/>
</dbReference>
<gene>
    <name evidence="8" type="ORF">GSF08_01710</name>
</gene>
<dbReference type="PANTHER" id="PTHR43663:SF1">
    <property type="entry name" value="CHROMATE TRANSPORTER"/>
    <property type="match status" value="1"/>
</dbReference>
<dbReference type="InterPro" id="IPR003370">
    <property type="entry name" value="Chromate_transpt"/>
</dbReference>
<feature type="transmembrane region" description="Helical" evidence="7">
    <location>
        <begin position="7"/>
        <end position="29"/>
    </location>
</feature>
<name>A0A6N8U3X0_9FIRM</name>
<evidence type="ECO:0000256" key="5">
    <source>
        <dbReference type="ARBA" id="ARBA00022989"/>
    </source>
</evidence>
<keyword evidence="4 7" id="KW-0812">Transmembrane</keyword>
<evidence type="ECO:0000256" key="7">
    <source>
        <dbReference type="SAM" id="Phobius"/>
    </source>
</evidence>